<evidence type="ECO:0000256" key="3">
    <source>
        <dbReference type="SAM" id="Phobius"/>
    </source>
</evidence>
<dbReference type="Proteomes" id="UP001374584">
    <property type="component" value="Unassembled WGS sequence"/>
</dbReference>
<dbReference type="Pfam" id="PF01535">
    <property type="entry name" value="PPR"/>
    <property type="match status" value="5"/>
</dbReference>
<dbReference type="GO" id="GO:0003723">
    <property type="term" value="F:RNA binding"/>
    <property type="evidence" value="ECO:0007669"/>
    <property type="project" value="InterPro"/>
</dbReference>
<feature type="repeat" description="PPR" evidence="2">
    <location>
        <begin position="467"/>
        <end position="501"/>
    </location>
</feature>
<dbReference type="NCBIfam" id="TIGR00756">
    <property type="entry name" value="PPR"/>
    <property type="match status" value="6"/>
</dbReference>
<accession>A0AAN9NBE2</accession>
<dbReference type="FunFam" id="1.25.40.10:FF:000090">
    <property type="entry name" value="Pentatricopeptide repeat-containing protein, chloroplastic"/>
    <property type="match status" value="1"/>
</dbReference>
<feature type="repeat" description="PPR" evidence="2">
    <location>
        <begin position="704"/>
        <end position="738"/>
    </location>
</feature>
<protein>
    <submittedName>
        <fullName evidence="4">Uncharacterized protein</fullName>
    </submittedName>
</protein>
<feature type="repeat" description="PPR" evidence="2">
    <location>
        <begin position="739"/>
        <end position="773"/>
    </location>
</feature>
<keyword evidence="5" id="KW-1185">Reference proteome</keyword>
<feature type="transmembrane region" description="Helical" evidence="3">
    <location>
        <begin position="63"/>
        <end position="80"/>
    </location>
</feature>
<comment type="caution">
    <text evidence="4">The sequence shown here is derived from an EMBL/GenBank/DDBJ whole genome shotgun (WGS) entry which is preliminary data.</text>
</comment>
<proteinExistence type="predicted"/>
<feature type="repeat" description="PPR" evidence="2">
    <location>
        <begin position="262"/>
        <end position="296"/>
    </location>
</feature>
<dbReference type="SUPFAM" id="SSF48452">
    <property type="entry name" value="TPR-like"/>
    <property type="match status" value="1"/>
</dbReference>
<feature type="repeat" description="PPR" evidence="2">
    <location>
        <begin position="603"/>
        <end position="637"/>
    </location>
</feature>
<dbReference type="GO" id="GO:0009451">
    <property type="term" value="P:RNA modification"/>
    <property type="evidence" value="ECO:0007669"/>
    <property type="project" value="InterPro"/>
</dbReference>
<keyword evidence="3" id="KW-1133">Transmembrane helix</keyword>
<dbReference type="Pfam" id="PF20431">
    <property type="entry name" value="E_motif"/>
    <property type="match status" value="1"/>
</dbReference>
<keyword evidence="3" id="KW-0472">Membrane</keyword>
<dbReference type="FunFam" id="1.25.40.10:FF:000393">
    <property type="entry name" value="Pentatricopeptide repeat-containing protein At1g20230"/>
    <property type="match status" value="1"/>
</dbReference>
<evidence type="ECO:0000313" key="4">
    <source>
        <dbReference type="EMBL" id="KAK7369236.1"/>
    </source>
</evidence>
<gene>
    <name evidence="4" type="ORF">VNO80_11272</name>
</gene>
<feature type="repeat" description="PPR" evidence="2">
    <location>
        <begin position="330"/>
        <end position="365"/>
    </location>
</feature>
<dbReference type="PANTHER" id="PTHR47926">
    <property type="entry name" value="PENTATRICOPEPTIDE REPEAT-CONTAINING PROTEIN"/>
    <property type="match status" value="1"/>
</dbReference>
<feature type="repeat" description="PPR" evidence="2">
    <location>
        <begin position="568"/>
        <end position="602"/>
    </location>
</feature>
<dbReference type="InterPro" id="IPR046960">
    <property type="entry name" value="PPR_At4g14850-like_plant"/>
</dbReference>
<evidence type="ECO:0000256" key="1">
    <source>
        <dbReference type="ARBA" id="ARBA00022737"/>
    </source>
</evidence>
<dbReference type="InterPro" id="IPR002885">
    <property type="entry name" value="PPR_rpt"/>
</dbReference>
<dbReference type="EMBL" id="JAYMYR010000004">
    <property type="protein sequence ID" value="KAK7369236.1"/>
    <property type="molecule type" value="Genomic_DNA"/>
</dbReference>
<dbReference type="FunFam" id="1.25.40.10:FF:000344">
    <property type="entry name" value="Pentatricopeptide repeat-containing protein"/>
    <property type="match status" value="1"/>
</dbReference>
<sequence>MATTPALSGTMFRTSFMKKNLLHPQAFKGIPQRWRGCVWCGKDGRGGRVTCMASYKIVVNYKLFILFLLNCVLCSIVSVLKMQTLAWKALTPSPPITQSPSIGSSTNRASLSLPHSLIPKSKLYQEPPSSTTYASILDTCGSPALGKQLHAHSIKSGFHAHEFVTTKLLQMYARHCSFQNACHLFDTMPFRNLHSWAAILRVHVEMGFFEEALLLFEQLLYEAVGLEFFVFPVVLKICCGLCAVELGRQMHGMALKYEFVKNIYVGNALIDMYGKCGCLDEAKKVLEGMPQKDCVSWNALITARVANGLVYEALDLLQNMTAGECGLAPNLVSWSVVIGGFAQNGYYVQSVKLLARMVLEAGMRPNAQTLASVLPACGRMQCLHLGKELHGYVVRHEFFSNTFVVNGLVDMYRRCGDMKSAFKMFSRFSRKCAASYNAMIAGYWENGNVFRAKELFDQMEKKGVERGRISWNSMISGYVAYSLFDEAFSLFRDLLEVGIEPDSFTLGSVLAGCADMASIQRGKEIHSHAIVKGLQFNSFVGGALVEMYSKCKDIVAAQRAFDDVSESDLPTWNALISGYARTDQTEKIGELLQKMKRDGFEPNVYTWNGIIAGFVENKRCDSAMQLFTEMQIANFRPDIYTVGMILAACSKLATIQRGKQVHAYSIRAGHDSDVHIGAALVDMYAKCGDVNQCYRAYNRISDPNLVSHNAMITAYAMHGYGDEGIALFHRMLAGKVRPDHVTFLAVLSSCVHAGSLEIGRECFDLMATYNVVPSLKHYTCMVDLLSRASKLYEAYELIKNLPMEADAVTWNALLGGCFIHNEVTLGEIAAEKLIELEPNNPGNYVMLANLYASVGKWHYLAQTRQSMKDMGMKKSPGCSWMEDRDGIHVFVASDKTHKRTDDIYSILNSLTNLIRMKHINNL</sequence>
<evidence type="ECO:0000256" key="2">
    <source>
        <dbReference type="PROSITE-ProRule" id="PRU00708"/>
    </source>
</evidence>
<evidence type="ECO:0000313" key="5">
    <source>
        <dbReference type="Proteomes" id="UP001374584"/>
    </source>
</evidence>
<name>A0AAN9NBE2_PHACN</name>
<dbReference type="InterPro" id="IPR046848">
    <property type="entry name" value="E_motif"/>
</dbReference>
<dbReference type="Pfam" id="PF13041">
    <property type="entry name" value="PPR_2"/>
    <property type="match status" value="3"/>
</dbReference>
<keyword evidence="1" id="KW-0677">Repeat</keyword>
<dbReference type="PROSITE" id="PS51375">
    <property type="entry name" value="PPR"/>
    <property type="match status" value="8"/>
</dbReference>
<reference evidence="4 5" key="1">
    <citation type="submission" date="2024-01" db="EMBL/GenBank/DDBJ databases">
        <title>The genomes of 5 underutilized Papilionoideae crops provide insights into root nodulation and disease resistanc.</title>
        <authorList>
            <person name="Jiang F."/>
        </authorList>
    </citation>
    <scope>NUCLEOTIDE SEQUENCE [LARGE SCALE GENOMIC DNA]</scope>
    <source>
        <strain evidence="4">JINMINGXINNONG_FW02</strain>
        <tissue evidence="4">Leaves</tissue>
    </source>
</reference>
<dbReference type="InterPro" id="IPR011990">
    <property type="entry name" value="TPR-like_helical_dom_sf"/>
</dbReference>
<keyword evidence="3" id="KW-0812">Transmembrane</keyword>
<dbReference type="AlphaFoldDB" id="A0AAN9NBE2"/>
<organism evidence="4 5">
    <name type="scientific">Phaseolus coccineus</name>
    <name type="common">Scarlet runner bean</name>
    <name type="synonym">Phaseolus multiflorus</name>
    <dbReference type="NCBI Taxonomy" id="3886"/>
    <lineage>
        <taxon>Eukaryota</taxon>
        <taxon>Viridiplantae</taxon>
        <taxon>Streptophyta</taxon>
        <taxon>Embryophyta</taxon>
        <taxon>Tracheophyta</taxon>
        <taxon>Spermatophyta</taxon>
        <taxon>Magnoliopsida</taxon>
        <taxon>eudicotyledons</taxon>
        <taxon>Gunneridae</taxon>
        <taxon>Pentapetalae</taxon>
        <taxon>rosids</taxon>
        <taxon>fabids</taxon>
        <taxon>Fabales</taxon>
        <taxon>Fabaceae</taxon>
        <taxon>Papilionoideae</taxon>
        <taxon>50 kb inversion clade</taxon>
        <taxon>NPAAA clade</taxon>
        <taxon>indigoferoid/millettioid clade</taxon>
        <taxon>Phaseoleae</taxon>
        <taxon>Phaseolus</taxon>
    </lineage>
</organism>
<feature type="repeat" description="PPR" evidence="2">
    <location>
        <begin position="432"/>
        <end position="466"/>
    </location>
</feature>
<dbReference type="Gene3D" id="1.25.40.10">
    <property type="entry name" value="Tetratricopeptide repeat domain"/>
    <property type="match status" value="6"/>
</dbReference>
<dbReference type="PANTHER" id="PTHR47926:SF386">
    <property type="entry name" value="PENTATRICOPEPTIDE REPEAT-CONTAINING PROTEIN"/>
    <property type="match status" value="1"/>
</dbReference>